<dbReference type="Gene3D" id="1.10.260.40">
    <property type="entry name" value="lambda repressor-like DNA-binding domains"/>
    <property type="match status" value="1"/>
</dbReference>
<protein>
    <submittedName>
        <fullName evidence="2">Helix-turn-helix domain-containing protein</fullName>
    </submittedName>
</protein>
<dbReference type="PROSITE" id="PS50943">
    <property type="entry name" value="HTH_CROC1"/>
    <property type="match status" value="1"/>
</dbReference>
<dbReference type="InterPro" id="IPR043917">
    <property type="entry name" value="DUF5753"/>
</dbReference>
<dbReference type="SMART" id="SM00530">
    <property type="entry name" value="HTH_XRE"/>
    <property type="match status" value="1"/>
</dbReference>
<dbReference type="EMBL" id="JBITYG010000010">
    <property type="protein sequence ID" value="MFI9104816.1"/>
    <property type="molecule type" value="Genomic_DNA"/>
</dbReference>
<evidence type="ECO:0000259" key="1">
    <source>
        <dbReference type="PROSITE" id="PS50943"/>
    </source>
</evidence>
<reference evidence="2 3" key="1">
    <citation type="submission" date="2024-10" db="EMBL/GenBank/DDBJ databases">
        <title>The Natural Products Discovery Center: Release of the First 8490 Sequenced Strains for Exploring Actinobacteria Biosynthetic Diversity.</title>
        <authorList>
            <person name="Kalkreuter E."/>
            <person name="Kautsar S.A."/>
            <person name="Yang D."/>
            <person name="Bader C.D."/>
            <person name="Teijaro C.N."/>
            <person name="Fluegel L."/>
            <person name="Davis C.M."/>
            <person name="Simpson J.R."/>
            <person name="Lauterbach L."/>
            <person name="Steele A.D."/>
            <person name="Gui C."/>
            <person name="Meng S."/>
            <person name="Li G."/>
            <person name="Viehrig K."/>
            <person name="Ye F."/>
            <person name="Su P."/>
            <person name="Kiefer A.F."/>
            <person name="Nichols A."/>
            <person name="Cepeda A.J."/>
            <person name="Yan W."/>
            <person name="Fan B."/>
            <person name="Jiang Y."/>
            <person name="Adhikari A."/>
            <person name="Zheng C.-J."/>
            <person name="Schuster L."/>
            <person name="Cowan T.M."/>
            <person name="Smanski M.J."/>
            <person name="Chevrette M.G."/>
            <person name="De Carvalho L.P.S."/>
            <person name="Shen B."/>
        </authorList>
    </citation>
    <scope>NUCLEOTIDE SEQUENCE [LARGE SCALE GENOMIC DNA]</scope>
    <source>
        <strain evidence="2 3">NPDC053399</strain>
    </source>
</reference>
<proteinExistence type="predicted"/>
<gene>
    <name evidence="2" type="ORF">ACIGXA_30305</name>
</gene>
<evidence type="ECO:0000313" key="2">
    <source>
        <dbReference type="EMBL" id="MFI9104816.1"/>
    </source>
</evidence>
<name>A0ABW8CHG9_9ACTN</name>
<dbReference type="SUPFAM" id="SSF47413">
    <property type="entry name" value="lambda repressor-like DNA-binding domains"/>
    <property type="match status" value="1"/>
</dbReference>
<dbReference type="CDD" id="cd00093">
    <property type="entry name" value="HTH_XRE"/>
    <property type="match status" value="1"/>
</dbReference>
<sequence>MSPSPSSSVRAAREALAARLREIRLDAGITGRELAARAGWSESKSSRIENSRTPPSDADIRAWCRVCDAENQSADLIAANRTADSMYVQWRRVQRTGLSRAHAASIPLYEETQNFRVYCSNVVPGLFQTPEYATALLSSIVAFRKTPNDVADAVAARMARSHVIREGDHRFAVLVEESVLRYRVGDPEVMAGQLGHLIAVMALPAVSLGVIPFTAQRDIWPLETFSVFDDRRVHIELLSAAVTVTEPGEVSQYVDGFSELTGIAVHGAAARSLITAAIDALK</sequence>
<dbReference type="RefSeq" id="WP_399655440.1">
    <property type="nucleotide sequence ID" value="NZ_JBITYG010000010.1"/>
</dbReference>
<dbReference type="Pfam" id="PF13560">
    <property type="entry name" value="HTH_31"/>
    <property type="match status" value="1"/>
</dbReference>
<keyword evidence="3" id="KW-1185">Reference proteome</keyword>
<dbReference type="Proteomes" id="UP001614394">
    <property type="component" value="Unassembled WGS sequence"/>
</dbReference>
<dbReference type="InterPro" id="IPR001387">
    <property type="entry name" value="Cro/C1-type_HTH"/>
</dbReference>
<organism evidence="2 3">
    <name type="scientific">Streptomyces fildesensis</name>
    <dbReference type="NCBI Taxonomy" id="375757"/>
    <lineage>
        <taxon>Bacteria</taxon>
        <taxon>Bacillati</taxon>
        <taxon>Actinomycetota</taxon>
        <taxon>Actinomycetes</taxon>
        <taxon>Kitasatosporales</taxon>
        <taxon>Streptomycetaceae</taxon>
        <taxon>Streptomyces</taxon>
    </lineage>
</organism>
<dbReference type="Pfam" id="PF19054">
    <property type="entry name" value="DUF5753"/>
    <property type="match status" value="1"/>
</dbReference>
<dbReference type="InterPro" id="IPR010982">
    <property type="entry name" value="Lambda_DNA-bd_dom_sf"/>
</dbReference>
<feature type="domain" description="HTH cro/C1-type" evidence="1">
    <location>
        <begin position="20"/>
        <end position="76"/>
    </location>
</feature>
<accession>A0ABW8CHG9</accession>
<evidence type="ECO:0000313" key="3">
    <source>
        <dbReference type="Proteomes" id="UP001614394"/>
    </source>
</evidence>
<comment type="caution">
    <text evidence="2">The sequence shown here is derived from an EMBL/GenBank/DDBJ whole genome shotgun (WGS) entry which is preliminary data.</text>
</comment>